<dbReference type="eggNOG" id="ENOG502ZRGM">
    <property type="taxonomic scope" value="Bacteria"/>
</dbReference>
<dbReference type="KEGG" id="sro:Sros_0227"/>
<dbReference type="Pfam" id="PF01391">
    <property type="entry name" value="Collagen"/>
    <property type="match status" value="1"/>
</dbReference>
<accession>D2AZ82</accession>
<dbReference type="STRING" id="479432.Sros_0227"/>
<dbReference type="AlphaFoldDB" id="D2AZ82"/>
<sequence length="233" mass="23597">MTSNGNRSALSPQPGRRVRAWIVATTVISAFLAGSHQAPAGAAAEKPDTSLPYPVSRNGGTALISHFGGPSGNSTFLTPGGCKNAYGKQSKCLRGPQGPQGLQGVRGPQGAQGPQGLPGPQGPQGPQGSSASLATAFQGSLTFIGAARSDGATLIRDLRTVPRWVDISSLANYPGSVVAVSLASMGNDIHVTVRSAIGEIAHTRCTVQPTPGTPGNPAWPGNCTAFVDLTPPN</sequence>
<dbReference type="Proteomes" id="UP000002029">
    <property type="component" value="Chromosome"/>
</dbReference>
<keyword evidence="3" id="KW-1185">Reference proteome</keyword>
<reference evidence="2 3" key="1">
    <citation type="journal article" date="2010" name="Stand. Genomic Sci.">
        <title>Complete genome sequence of Streptosporangium roseum type strain (NI 9100).</title>
        <authorList>
            <person name="Nolan M."/>
            <person name="Sikorski J."/>
            <person name="Jando M."/>
            <person name="Lucas S."/>
            <person name="Lapidus A."/>
            <person name="Glavina Del Rio T."/>
            <person name="Chen F."/>
            <person name="Tice H."/>
            <person name="Pitluck S."/>
            <person name="Cheng J.F."/>
            <person name="Chertkov O."/>
            <person name="Sims D."/>
            <person name="Meincke L."/>
            <person name="Brettin T."/>
            <person name="Han C."/>
            <person name="Detter J.C."/>
            <person name="Bruce D."/>
            <person name="Goodwin L."/>
            <person name="Land M."/>
            <person name="Hauser L."/>
            <person name="Chang Y.J."/>
            <person name="Jeffries C.D."/>
            <person name="Ivanova N."/>
            <person name="Mavromatis K."/>
            <person name="Mikhailova N."/>
            <person name="Chen A."/>
            <person name="Palaniappan K."/>
            <person name="Chain P."/>
            <person name="Rohde M."/>
            <person name="Goker M."/>
            <person name="Bristow J."/>
            <person name="Eisen J.A."/>
            <person name="Markowitz V."/>
            <person name="Hugenholtz P."/>
            <person name="Kyrpides N.C."/>
            <person name="Klenk H.P."/>
        </authorList>
    </citation>
    <scope>NUCLEOTIDE SEQUENCE [LARGE SCALE GENOMIC DNA]</scope>
    <source>
        <strain evidence="3">ATCC 12428 / DSM 43021 / JCM 3005 / NI 9100</strain>
    </source>
</reference>
<evidence type="ECO:0000256" key="1">
    <source>
        <dbReference type="SAM" id="MobiDB-lite"/>
    </source>
</evidence>
<name>D2AZ82_STRRD</name>
<organism evidence="2 3">
    <name type="scientific">Streptosporangium roseum (strain ATCC 12428 / DSM 43021 / JCM 3005 / KCTC 9067 / NCIMB 10171 / NRRL 2505 / NI 9100)</name>
    <dbReference type="NCBI Taxonomy" id="479432"/>
    <lineage>
        <taxon>Bacteria</taxon>
        <taxon>Bacillati</taxon>
        <taxon>Actinomycetota</taxon>
        <taxon>Actinomycetes</taxon>
        <taxon>Streptosporangiales</taxon>
        <taxon>Streptosporangiaceae</taxon>
        <taxon>Streptosporangium</taxon>
    </lineage>
</organism>
<evidence type="ECO:0000313" key="2">
    <source>
        <dbReference type="EMBL" id="ACZ83267.1"/>
    </source>
</evidence>
<feature type="compositionally biased region" description="Low complexity" evidence="1">
    <location>
        <begin position="93"/>
        <end position="115"/>
    </location>
</feature>
<evidence type="ECO:0000313" key="3">
    <source>
        <dbReference type="Proteomes" id="UP000002029"/>
    </source>
</evidence>
<dbReference type="EMBL" id="CP001814">
    <property type="protein sequence ID" value="ACZ83267.1"/>
    <property type="molecule type" value="Genomic_DNA"/>
</dbReference>
<protein>
    <recommendedName>
        <fullName evidence="4">Collagen triple helix repeat protein</fullName>
    </recommendedName>
</protein>
<evidence type="ECO:0008006" key="4">
    <source>
        <dbReference type="Google" id="ProtNLM"/>
    </source>
</evidence>
<dbReference type="InterPro" id="IPR008160">
    <property type="entry name" value="Collagen"/>
</dbReference>
<feature type="region of interest" description="Disordered" evidence="1">
    <location>
        <begin position="93"/>
        <end position="132"/>
    </location>
</feature>
<dbReference type="Gene3D" id="1.20.5.320">
    <property type="entry name" value="6-Phosphogluconate Dehydrogenase, domain 3"/>
    <property type="match status" value="1"/>
</dbReference>
<proteinExistence type="predicted"/>
<gene>
    <name evidence="2" type="ordered locus">Sros_0227</name>
</gene>
<dbReference type="HOGENOM" id="CLU_1189387_0_0_11"/>